<organism evidence="1 2">
    <name type="scientific">Pelomonas aquatica</name>
    <dbReference type="NCBI Taxonomy" id="431058"/>
    <lineage>
        <taxon>Bacteria</taxon>
        <taxon>Pseudomonadati</taxon>
        <taxon>Pseudomonadota</taxon>
        <taxon>Betaproteobacteria</taxon>
        <taxon>Burkholderiales</taxon>
        <taxon>Sphaerotilaceae</taxon>
        <taxon>Roseateles</taxon>
    </lineage>
</organism>
<dbReference type="EMBL" id="SGUG01000019">
    <property type="protein sequence ID" value="MDG0863566.1"/>
    <property type="molecule type" value="Genomic_DNA"/>
</dbReference>
<gene>
    <name evidence="1" type="ORF">EXJ73_13940</name>
</gene>
<name>A0A9X4LGL4_9BURK</name>
<accession>A0A9X4LGL4</accession>
<proteinExistence type="predicted"/>
<evidence type="ECO:0000313" key="1">
    <source>
        <dbReference type="EMBL" id="MDG0863566.1"/>
    </source>
</evidence>
<dbReference type="Pfam" id="PF10094">
    <property type="entry name" value="DUF2332"/>
    <property type="match status" value="1"/>
</dbReference>
<dbReference type="AlphaFoldDB" id="A0A9X4LGL4"/>
<evidence type="ECO:0000313" key="2">
    <source>
        <dbReference type="Proteomes" id="UP001152766"/>
    </source>
</evidence>
<dbReference type="InterPro" id="IPR011200">
    <property type="entry name" value="UCP012608"/>
</dbReference>
<keyword evidence="2" id="KW-1185">Reference proteome</keyword>
<protein>
    <submittedName>
        <fullName evidence="1">DUF2332 domain-containing protein</fullName>
    </submittedName>
</protein>
<reference evidence="1" key="1">
    <citation type="submission" date="2019-02" db="EMBL/GenBank/DDBJ databases">
        <title>Draft genome of the type strain Pelomonas aquatica CCUG 52575T.</title>
        <authorList>
            <person name="Gomila M."/>
            <person name="Lalucat J."/>
        </authorList>
    </citation>
    <scope>NUCLEOTIDE SEQUENCE</scope>
    <source>
        <strain evidence="1">CCUG 52575</strain>
    </source>
</reference>
<comment type="caution">
    <text evidence="1">The sequence shown here is derived from an EMBL/GenBank/DDBJ whole genome shotgun (WGS) entry which is preliminary data.</text>
</comment>
<dbReference type="Proteomes" id="UP001152766">
    <property type="component" value="Unassembled WGS sequence"/>
</dbReference>
<sequence length="403" mass="43116">MGVEDALQGRIDSHGSIVGWPTQAGPVPAYAGRMDHPEELSALLRRFGREECAQEPLYVALCGLAADDARLCALLAEVPPEQRKVNLLLAALHERVLAGAAPELAAYYPSAGGERTPDAGLAAALAACVEREWPALVRQLRHGATQTNEVARGAAIWPALGAAAAATGARQLALLDFGCSAGLNLGVDRYRLRYRCGDGGWHERGAARDEHGAAEIEALWLSAAPPPADTGWRLALRHGLDPAPVDVADPVRLRWLQACLWPHDARRRERLARAAAQLRTLPHALTRADDCIAAIGPWLAGLPAGVQPVLLTSWVLYYLGAAELARLRETADRLALGHGLAWICGELPALSAQLLAPPPLPALPPGEVASSATLWTLRWPQAGRVAERALGWSHPHGRWVAWL</sequence>